<evidence type="ECO:0000313" key="2">
    <source>
        <dbReference type="Proteomes" id="UP000324222"/>
    </source>
</evidence>
<keyword evidence="2" id="KW-1185">Reference proteome</keyword>
<accession>A0A5B7JPF5</accession>
<dbReference type="EMBL" id="VSRR010106131">
    <property type="protein sequence ID" value="MPC96475.1"/>
    <property type="molecule type" value="Genomic_DNA"/>
</dbReference>
<sequence length="116" mass="12928">MSQCQCLFSATVNTITTTTATTTTTIFITITINSGSQTPTTPLRHHTSQRRKNDRLRYLFQHLSFLHPFAPVPLSPPPPGTFPCIPAFQGPGFVSIPGCSRFQELPPFPEPRRCRN</sequence>
<dbReference type="Proteomes" id="UP000324222">
    <property type="component" value="Unassembled WGS sequence"/>
</dbReference>
<comment type="caution">
    <text evidence="1">The sequence shown here is derived from an EMBL/GenBank/DDBJ whole genome shotgun (WGS) entry which is preliminary data.</text>
</comment>
<dbReference type="AlphaFoldDB" id="A0A5B7JPF5"/>
<reference evidence="1 2" key="1">
    <citation type="submission" date="2019-05" db="EMBL/GenBank/DDBJ databases">
        <title>Another draft genome of Portunus trituberculatus and its Hox gene families provides insights of decapod evolution.</title>
        <authorList>
            <person name="Jeong J.-H."/>
            <person name="Song I."/>
            <person name="Kim S."/>
            <person name="Choi T."/>
            <person name="Kim D."/>
            <person name="Ryu S."/>
            <person name="Kim W."/>
        </authorList>
    </citation>
    <scope>NUCLEOTIDE SEQUENCE [LARGE SCALE GENOMIC DNA]</scope>
    <source>
        <tissue evidence="1">Muscle</tissue>
    </source>
</reference>
<name>A0A5B7JPF5_PORTR</name>
<proteinExistence type="predicted"/>
<protein>
    <submittedName>
        <fullName evidence="1">Uncharacterized protein</fullName>
    </submittedName>
</protein>
<gene>
    <name evidence="1" type="ORF">E2C01_091737</name>
</gene>
<organism evidence="1 2">
    <name type="scientific">Portunus trituberculatus</name>
    <name type="common">Swimming crab</name>
    <name type="synonym">Neptunus trituberculatus</name>
    <dbReference type="NCBI Taxonomy" id="210409"/>
    <lineage>
        <taxon>Eukaryota</taxon>
        <taxon>Metazoa</taxon>
        <taxon>Ecdysozoa</taxon>
        <taxon>Arthropoda</taxon>
        <taxon>Crustacea</taxon>
        <taxon>Multicrustacea</taxon>
        <taxon>Malacostraca</taxon>
        <taxon>Eumalacostraca</taxon>
        <taxon>Eucarida</taxon>
        <taxon>Decapoda</taxon>
        <taxon>Pleocyemata</taxon>
        <taxon>Brachyura</taxon>
        <taxon>Eubrachyura</taxon>
        <taxon>Portunoidea</taxon>
        <taxon>Portunidae</taxon>
        <taxon>Portuninae</taxon>
        <taxon>Portunus</taxon>
    </lineage>
</organism>
<evidence type="ECO:0000313" key="1">
    <source>
        <dbReference type="EMBL" id="MPC96475.1"/>
    </source>
</evidence>